<dbReference type="InterPro" id="IPR018222">
    <property type="entry name" value="Nuclear_transport_factor_2_euk"/>
</dbReference>
<reference evidence="8" key="3">
    <citation type="submission" date="2015-06" db="UniProtKB">
        <authorList>
            <consortium name="EnsemblProtists"/>
        </authorList>
    </citation>
    <scope>IDENTIFICATION</scope>
</reference>
<dbReference type="CDD" id="cd14273">
    <property type="entry name" value="UBA_TAP-C_like"/>
    <property type="match status" value="1"/>
</dbReference>
<evidence type="ECO:0000256" key="5">
    <source>
        <dbReference type="ARBA" id="ARBA00023242"/>
    </source>
</evidence>
<comment type="similarity">
    <text evidence="2">Belongs to the NXF family.</text>
</comment>
<dbReference type="GO" id="GO:0005634">
    <property type="term" value="C:nucleus"/>
    <property type="evidence" value="ECO:0007669"/>
    <property type="project" value="UniProtKB-SubCell"/>
</dbReference>
<dbReference type="InterPro" id="IPR030217">
    <property type="entry name" value="NXF_fam"/>
</dbReference>
<dbReference type="Gene3D" id="3.80.10.10">
    <property type="entry name" value="Ribonuclease Inhibitor"/>
    <property type="match status" value="1"/>
</dbReference>
<dbReference type="InterPro" id="IPR002075">
    <property type="entry name" value="NTF2_dom"/>
</dbReference>
<dbReference type="EnsemblProtists" id="EKX47006">
    <property type="protein sequence ID" value="EKX47006"/>
    <property type="gene ID" value="GUITHDRAFT_137965"/>
</dbReference>
<organism evidence="7">
    <name type="scientific">Guillardia theta (strain CCMP2712)</name>
    <name type="common">Cryptophyte</name>
    <dbReference type="NCBI Taxonomy" id="905079"/>
    <lineage>
        <taxon>Eukaryota</taxon>
        <taxon>Cryptophyceae</taxon>
        <taxon>Pyrenomonadales</taxon>
        <taxon>Geminigeraceae</taxon>
        <taxon>Guillardia</taxon>
    </lineage>
</organism>
<keyword evidence="5" id="KW-0539">Nucleus</keyword>
<dbReference type="InterPro" id="IPR032710">
    <property type="entry name" value="NTF2-like_dom_sf"/>
</dbReference>
<proteinExistence type="inferred from homology"/>
<evidence type="ECO:0000313" key="8">
    <source>
        <dbReference type="EnsemblProtists" id="EKX47006"/>
    </source>
</evidence>
<dbReference type="STRING" id="905079.L1JET4"/>
<evidence type="ECO:0000256" key="3">
    <source>
        <dbReference type="ARBA" id="ARBA00022448"/>
    </source>
</evidence>
<dbReference type="PANTHER" id="PTHR10662:SF22">
    <property type="entry name" value="NUCLEAR RNA EXPORT FACTOR 1"/>
    <property type="match status" value="1"/>
</dbReference>
<dbReference type="GO" id="GO:0016973">
    <property type="term" value="P:poly(A)+ mRNA export from nucleus"/>
    <property type="evidence" value="ECO:0007669"/>
    <property type="project" value="TreeGrafter"/>
</dbReference>
<dbReference type="GO" id="GO:0003723">
    <property type="term" value="F:RNA binding"/>
    <property type="evidence" value="ECO:0007669"/>
    <property type="project" value="TreeGrafter"/>
</dbReference>
<sequence length="406" mass="45433">MPLSSFFRCCCCSSSSSSSFSLHNEFHSTRKTLTSPADILHFVDSLSVHSQPQSCSLSSLANNFLESSEELQSLQGLQLRELRLEGNPFIKTEGADKTGFHGVIRGFFPTLILLDGNELKPLKIEFNIPVPTSLPPSLGNFWEDRVLEKPISDFINAFFSRYDSSRNSLLQAYVDTALFSVSIPHYKRDPEAARRSTPEKLPTLPPSEAKNYQEVSRNLLDSHDKTSKKLQSKRLAVLATLDKLPPTRVGWSRHDLSSFKADAFILPSVGSNVQMCKLMLTGNFQEQVFSTWKDRRFHRTFILCSPPPADSASAGWQVAICNDQLCIRNAFQDERGTQVQQPMESAPVQPQLPPAPMAQPTPDQISLTNQLLQLCPCPSHELAFQCLQQSNWNLQSAVQNMQNFLG</sequence>
<dbReference type="OrthoDB" id="25872at2759"/>
<dbReference type="SUPFAM" id="SSF52058">
    <property type="entry name" value="L domain-like"/>
    <property type="match status" value="1"/>
</dbReference>
<keyword evidence="3" id="KW-0813">Transport</keyword>
<evidence type="ECO:0000313" key="7">
    <source>
        <dbReference type="EMBL" id="EKX47006.1"/>
    </source>
</evidence>
<gene>
    <name evidence="7" type="ORF">GUITHDRAFT_137965</name>
</gene>
<dbReference type="HOGENOM" id="CLU_678724_0_0_1"/>
<dbReference type="Proteomes" id="UP000011087">
    <property type="component" value="Unassembled WGS sequence"/>
</dbReference>
<dbReference type="PANTHER" id="PTHR10662">
    <property type="entry name" value="NUCLEAR RNA EXPORT FACTOR"/>
    <property type="match status" value="1"/>
</dbReference>
<name>L1JET4_GUITC</name>
<dbReference type="AlphaFoldDB" id="L1JET4"/>
<accession>L1JET4</accession>
<dbReference type="KEGG" id="gtt:GUITHDRAFT_137965"/>
<evidence type="ECO:0000256" key="2">
    <source>
        <dbReference type="ARBA" id="ARBA00009285"/>
    </source>
</evidence>
<evidence type="ECO:0000313" key="9">
    <source>
        <dbReference type="Proteomes" id="UP000011087"/>
    </source>
</evidence>
<dbReference type="PROSITE" id="PS50177">
    <property type="entry name" value="NTF2_DOMAIN"/>
    <property type="match status" value="1"/>
</dbReference>
<evidence type="ECO:0000256" key="4">
    <source>
        <dbReference type="ARBA" id="ARBA00022816"/>
    </source>
</evidence>
<dbReference type="Gene3D" id="3.10.450.50">
    <property type="match status" value="1"/>
</dbReference>
<dbReference type="GeneID" id="17303548"/>
<reference evidence="7 9" key="1">
    <citation type="journal article" date="2012" name="Nature">
        <title>Algal genomes reveal evolutionary mosaicism and the fate of nucleomorphs.</title>
        <authorList>
            <consortium name="DOE Joint Genome Institute"/>
            <person name="Curtis B.A."/>
            <person name="Tanifuji G."/>
            <person name="Burki F."/>
            <person name="Gruber A."/>
            <person name="Irimia M."/>
            <person name="Maruyama S."/>
            <person name="Arias M.C."/>
            <person name="Ball S.G."/>
            <person name="Gile G.H."/>
            <person name="Hirakawa Y."/>
            <person name="Hopkins J.F."/>
            <person name="Kuo A."/>
            <person name="Rensing S.A."/>
            <person name="Schmutz J."/>
            <person name="Symeonidi A."/>
            <person name="Elias M."/>
            <person name="Eveleigh R.J."/>
            <person name="Herman E.K."/>
            <person name="Klute M.J."/>
            <person name="Nakayama T."/>
            <person name="Obornik M."/>
            <person name="Reyes-Prieto A."/>
            <person name="Armbrust E.V."/>
            <person name="Aves S.J."/>
            <person name="Beiko R.G."/>
            <person name="Coutinho P."/>
            <person name="Dacks J.B."/>
            <person name="Durnford D.G."/>
            <person name="Fast N.M."/>
            <person name="Green B.R."/>
            <person name="Grisdale C.J."/>
            <person name="Hempel F."/>
            <person name="Henrissat B."/>
            <person name="Hoppner M.P."/>
            <person name="Ishida K."/>
            <person name="Kim E."/>
            <person name="Koreny L."/>
            <person name="Kroth P.G."/>
            <person name="Liu Y."/>
            <person name="Malik S.B."/>
            <person name="Maier U.G."/>
            <person name="McRose D."/>
            <person name="Mock T."/>
            <person name="Neilson J.A."/>
            <person name="Onodera N.T."/>
            <person name="Poole A.M."/>
            <person name="Pritham E.J."/>
            <person name="Richards T.A."/>
            <person name="Rocap G."/>
            <person name="Roy S.W."/>
            <person name="Sarai C."/>
            <person name="Schaack S."/>
            <person name="Shirato S."/>
            <person name="Slamovits C.H."/>
            <person name="Spencer D.F."/>
            <person name="Suzuki S."/>
            <person name="Worden A.Z."/>
            <person name="Zauner S."/>
            <person name="Barry K."/>
            <person name="Bell C."/>
            <person name="Bharti A.K."/>
            <person name="Crow J.A."/>
            <person name="Grimwood J."/>
            <person name="Kramer R."/>
            <person name="Lindquist E."/>
            <person name="Lucas S."/>
            <person name="Salamov A."/>
            <person name="McFadden G.I."/>
            <person name="Lane C.E."/>
            <person name="Keeling P.J."/>
            <person name="Gray M.W."/>
            <person name="Grigoriev I.V."/>
            <person name="Archibald J.M."/>
        </authorList>
    </citation>
    <scope>NUCLEOTIDE SEQUENCE</scope>
    <source>
        <strain evidence="7 9">CCMP2712</strain>
    </source>
</reference>
<keyword evidence="4" id="KW-0509">mRNA transport</keyword>
<dbReference type="Pfam" id="PF22602">
    <property type="entry name" value="NXF_NTF2"/>
    <property type="match status" value="1"/>
</dbReference>
<dbReference type="SUPFAM" id="SSF54427">
    <property type="entry name" value="NTF2-like"/>
    <property type="match status" value="1"/>
</dbReference>
<reference evidence="9" key="2">
    <citation type="submission" date="2012-11" db="EMBL/GenBank/DDBJ databases">
        <authorList>
            <person name="Kuo A."/>
            <person name="Curtis B.A."/>
            <person name="Tanifuji G."/>
            <person name="Burki F."/>
            <person name="Gruber A."/>
            <person name="Irimia M."/>
            <person name="Maruyama S."/>
            <person name="Arias M.C."/>
            <person name="Ball S.G."/>
            <person name="Gile G.H."/>
            <person name="Hirakawa Y."/>
            <person name="Hopkins J.F."/>
            <person name="Rensing S.A."/>
            <person name="Schmutz J."/>
            <person name="Symeonidi A."/>
            <person name="Elias M."/>
            <person name="Eveleigh R.J."/>
            <person name="Herman E.K."/>
            <person name="Klute M.J."/>
            <person name="Nakayama T."/>
            <person name="Obornik M."/>
            <person name="Reyes-Prieto A."/>
            <person name="Armbrust E.V."/>
            <person name="Aves S.J."/>
            <person name="Beiko R.G."/>
            <person name="Coutinho P."/>
            <person name="Dacks J.B."/>
            <person name="Durnford D.G."/>
            <person name="Fast N.M."/>
            <person name="Green B.R."/>
            <person name="Grisdale C."/>
            <person name="Hempe F."/>
            <person name="Henrissat B."/>
            <person name="Hoppner M.P."/>
            <person name="Ishida K.-I."/>
            <person name="Kim E."/>
            <person name="Koreny L."/>
            <person name="Kroth P.G."/>
            <person name="Liu Y."/>
            <person name="Malik S.-B."/>
            <person name="Maier U.G."/>
            <person name="McRose D."/>
            <person name="Mock T."/>
            <person name="Neilson J.A."/>
            <person name="Onodera N.T."/>
            <person name="Poole A.M."/>
            <person name="Pritham E.J."/>
            <person name="Richards T.A."/>
            <person name="Rocap G."/>
            <person name="Roy S.W."/>
            <person name="Sarai C."/>
            <person name="Schaack S."/>
            <person name="Shirato S."/>
            <person name="Slamovits C.H."/>
            <person name="Spencer D.F."/>
            <person name="Suzuki S."/>
            <person name="Worden A.Z."/>
            <person name="Zauner S."/>
            <person name="Barry K."/>
            <person name="Bell C."/>
            <person name="Bharti A.K."/>
            <person name="Crow J.A."/>
            <person name="Grimwood J."/>
            <person name="Kramer R."/>
            <person name="Lindquist E."/>
            <person name="Lucas S."/>
            <person name="Salamov A."/>
            <person name="McFadden G.I."/>
            <person name="Lane C.E."/>
            <person name="Keeling P.J."/>
            <person name="Gray M.W."/>
            <person name="Grigoriev I.V."/>
            <person name="Archibald J.M."/>
        </authorList>
    </citation>
    <scope>NUCLEOTIDE SEQUENCE</scope>
    <source>
        <strain evidence="9">CCMP2712</strain>
    </source>
</reference>
<dbReference type="EMBL" id="JH992992">
    <property type="protein sequence ID" value="EKX47006.1"/>
    <property type="molecule type" value="Genomic_DNA"/>
</dbReference>
<comment type="subcellular location">
    <subcellularLocation>
        <location evidence="1">Nucleus</location>
    </subcellularLocation>
</comment>
<evidence type="ECO:0000256" key="1">
    <source>
        <dbReference type="ARBA" id="ARBA00004123"/>
    </source>
</evidence>
<dbReference type="RefSeq" id="XP_005833986.1">
    <property type="nucleotide sequence ID" value="XM_005833929.1"/>
</dbReference>
<evidence type="ECO:0000259" key="6">
    <source>
        <dbReference type="PROSITE" id="PS50177"/>
    </source>
</evidence>
<keyword evidence="9" id="KW-1185">Reference proteome</keyword>
<dbReference type="PaxDb" id="55529-EKX47006"/>
<dbReference type="InterPro" id="IPR032675">
    <property type="entry name" value="LRR_dom_sf"/>
</dbReference>
<protein>
    <recommendedName>
        <fullName evidence="6">NTF2 domain-containing protein</fullName>
    </recommendedName>
</protein>
<feature type="domain" description="NTF2" evidence="6">
    <location>
        <begin position="150"/>
        <end position="327"/>
    </location>
</feature>
<dbReference type="eggNOG" id="KOG3763">
    <property type="taxonomic scope" value="Eukaryota"/>
</dbReference>